<organism evidence="1 2">
    <name type="scientific">Panagrolaimus sp. ES5</name>
    <dbReference type="NCBI Taxonomy" id="591445"/>
    <lineage>
        <taxon>Eukaryota</taxon>
        <taxon>Metazoa</taxon>
        <taxon>Ecdysozoa</taxon>
        <taxon>Nematoda</taxon>
        <taxon>Chromadorea</taxon>
        <taxon>Rhabditida</taxon>
        <taxon>Tylenchina</taxon>
        <taxon>Panagrolaimomorpha</taxon>
        <taxon>Panagrolaimoidea</taxon>
        <taxon>Panagrolaimidae</taxon>
        <taxon>Panagrolaimus</taxon>
    </lineage>
</organism>
<evidence type="ECO:0000313" key="1">
    <source>
        <dbReference type="Proteomes" id="UP000887579"/>
    </source>
</evidence>
<reference evidence="2" key="1">
    <citation type="submission" date="2022-11" db="UniProtKB">
        <authorList>
            <consortium name="WormBaseParasite"/>
        </authorList>
    </citation>
    <scope>IDENTIFICATION</scope>
</reference>
<dbReference type="Proteomes" id="UP000887579">
    <property type="component" value="Unplaced"/>
</dbReference>
<name>A0AC34FRT8_9BILA</name>
<sequence length="171" mass="19896">MVSQIRQNYHENTENAVNTTVSHVLNASYHFFDLAYYFDRNDVALPALHKYFLKLSENKREHADKLLKYQNVRGGRTKFQTIAKPPQTNDSMNVETAFKIAIEIEKGLNEHYIGLHQVADETKDAHFSDFLEEDLMEPQVEILKELADHFANAQRVKEGLGEYLFDKEFES</sequence>
<proteinExistence type="predicted"/>
<accession>A0AC34FRT8</accession>
<protein>
    <submittedName>
        <fullName evidence="2">Ferritin</fullName>
    </submittedName>
</protein>
<dbReference type="WBParaSite" id="ES5_v2.g19513.t1">
    <property type="protein sequence ID" value="ES5_v2.g19513.t1"/>
    <property type="gene ID" value="ES5_v2.g19513"/>
</dbReference>
<evidence type="ECO:0000313" key="2">
    <source>
        <dbReference type="WBParaSite" id="ES5_v2.g19513.t1"/>
    </source>
</evidence>